<gene>
    <name evidence="1" type="ORF">Y5S_03689</name>
</gene>
<dbReference type="AlphaFoldDB" id="A0A095SAP0"/>
<reference evidence="1 2" key="1">
    <citation type="submission" date="2012-09" db="EMBL/GenBank/DDBJ databases">
        <title>Genome Sequence of alkane-degrading Bacterium Alcanivorax sp. 19-m-6.</title>
        <authorList>
            <person name="Lai Q."/>
            <person name="Shao Z."/>
        </authorList>
    </citation>
    <scope>NUCLEOTIDE SEQUENCE [LARGE SCALE GENOMIC DNA]</scope>
    <source>
        <strain evidence="1 2">19-m-6</strain>
    </source>
</reference>
<dbReference type="EMBL" id="ARXV01000024">
    <property type="protein sequence ID" value="KGD61681.1"/>
    <property type="molecule type" value="Genomic_DNA"/>
</dbReference>
<dbReference type="PATRIC" id="fig|1177154.3.peg.3696"/>
<comment type="caution">
    <text evidence="1">The sequence shown here is derived from an EMBL/GenBank/DDBJ whole genome shotgun (WGS) entry which is preliminary data.</text>
</comment>
<sequence>MKAARLDFPPPGGVQLELDLFGSPEPARSADIIPFEPRFEWTEKAIEELREGFLWHSLRVLADGRAGEGIKQETLEWMMSNDIAPFSFVVCCSELGYAPATLRDQTLDVLRRLERRKARESCQG</sequence>
<name>A0A095SAP0_9GAMM</name>
<evidence type="ECO:0008006" key="3">
    <source>
        <dbReference type="Google" id="ProtNLM"/>
    </source>
</evidence>
<proteinExistence type="predicted"/>
<keyword evidence="2" id="KW-1185">Reference proteome</keyword>
<evidence type="ECO:0000313" key="2">
    <source>
        <dbReference type="Proteomes" id="UP000029444"/>
    </source>
</evidence>
<accession>A0A095SAP0</accession>
<dbReference type="OrthoDB" id="5905663at2"/>
<dbReference type="eggNOG" id="ENOG5030FIX">
    <property type="taxonomic scope" value="Bacteria"/>
</dbReference>
<dbReference type="RefSeq" id="WP_035235264.1">
    <property type="nucleotide sequence ID" value="NZ_ARXV01000024.1"/>
</dbReference>
<protein>
    <recommendedName>
        <fullName evidence="3">Topoisomerase II</fullName>
    </recommendedName>
</protein>
<dbReference type="Proteomes" id="UP000029444">
    <property type="component" value="Unassembled WGS sequence"/>
</dbReference>
<evidence type="ECO:0000313" key="1">
    <source>
        <dbReference type="EMBL" id="KGD61681.1"/>
    </source>
</evidence>
<organism evidence="1 2">
    <name type="scientific">Alcanivorax nanhaiticus</name>
    <dbReference type="NCBI Taxonomy" id="1177154"/>
    <lineage>
        <taxon>Bacteria</taxon>
        <taxon>Pseudomonadati</taxon>
        <taxon>Pseudomonadota</taxon>
        <taxon>Gammaproteobacteria</taxon>
        <taxon>Oceanospirillales</taxon>
        <taxon>Alcanivoracaceae</taxon>
        <taxon>Alcanivorax</taxon>
    </lineage>
</organism>